<evidence type="ECO:0000256" key="1">
    <source>
        <dbReference type="SAM" id="MobiDB-lite"/>
    </source>
</evidence>
<dbReference type="AlphaFoldDB" id="A0A6C0F5M4"/>
<protein>
    <submittedName>
        <fullName evidence="2">Uncharacterized protein</fullName>
    </submittedName>
</protein>
<accession>A0A6C0F5M4</accession>
<dbReference type="EMBL" id="MN738789">
    <property type="protein sequence ID" value="QHT37066.1"/>
    <property type="molecule type" value="Genomic_DNA"/>
</dbReference>
<reference evidence="2" key="1">
    <citation type="journal article" date="2020" name="Nature">
        <title>Giant virus diversity and host interactions through global metagenomics.</title>
        <authorList>
            <person name="Schulz F."/>
            <person name="Roux S."/>
            <person name="Paez-Espino D."/>
            <person name="Jungbluth S."/>
            <person name="Walsh D.A."/>
            <person name="Denef V.J."/>
            <person name="McMahon K.D."/>
            <person name="Konstantinidis K.T."/>
            <person name="Eloe-Fadrosh E.A."/>
            <person name="Kyrpides N.C."/>
            <person name="Woyke T."/>
        </authorList>
    </citation>
    <scope>NUCLEOTIDE SEQUENCE</scope>
    <source>
        <strain evidence="2">GVMAG-S-ERX555967-131</strain>
    </source>
</reference>
<proteinExistence type="predicted"/>
<evidence type="ECO:0000313" key="2">
    <source>
        <dbReference type="EMBL" id="QHT37066.1"/>
    </source>
</evidence>
<organism evidence="2">
    <name type="scientific">viral metagenome</name>
    <dbReference type="NCBI Taxonomy" id="1070528"/>
    <lineage>
        <taxon>unclassified sequences</taxon>
        <taxon>metagenomes</taxon>
        <taxon>organismal metagenomes</taxon>
    </lineage>
</organism>
<name>A0A6C0F5M4_9ZZZZ</name>
<feature type="region of interest" description="Disordered" evidence="1">
    <location>
        <begin position="243"/>
        <end position="263"/>
    </location>
</feature>
<sequence>MNRDTPIYHRLGYETTLGNILDLYGSVFVANSFGYDKLYLFVFDYPDKELYKNRYSEHRISRSIMRGRHKSHFNSNGRIRSYYRYRTISQSLLRDFQDIQHGVTDTIMSACNTIKRFYKVYFARKMRKLIRKLVDKKIELYTDIVSCEPLHSPCIIEKDWTNGSHVIYNVCTLFQCPVMKVIPVYHVEESYEHVEYIEIHKHDENGYPLFKSPHTGRLFNYMEIKYVKNHLWFELACFLDSQSNSQSQPKQDRYDISNNHNYE</sequence>